<dbReference type="GO" id="GO:0046983">
    <property type="term" value="F:protein dimerization activity"/>
    <property type="evidence" value="ECO:0007669"/>
    <property type="project" value="InterPro"/>
</dbReference>
<dbReference type="GO" id="GO:0016020">
    <property type="term" value="C:membrane"/>
    <property type="evidence" value="ECO:0007669"/>
    <property type="project" value="InterPro"/>
</dbReference>
<dbReference type="PANTHER" id="PTHR24421">
    <property type="entry name" value="NITRATE/NITRITE SENSOR PROTEIN NARX-RELATED"/>
    <property type="match status" value="1"/>
</dbReference>
<feature type="domain" description="Histidine kinase/HSP90-like ATPase" evidence="5">
    <location>
        <begin position="552"/>
        <end position="643"/>
    </location>
</feature>
<feature type="transmembrane region" description="Helical" evidence="4">
    <location>
        <begin position="224"/>
        <end position="246"/>
    </location>
</feature>
<feature type="transmembrane region" description="Helical" evidence="4">
    <location>
        <begin position="48"/>
        <end position="69"/>
    </location>
</feature>
<dbReference type="Pfam" id="PF02518">
    <property type="entry name" value="HATPase_c"/>
    <property type="match status" value="1"/>
</dbReference>
<dbReference type="InterPro" id="IPR011712">
    <property type="entry name" value="Sig_transdc_His_kin_sub3_dim/P"/>
</dbReference>
<accession>A0A367YVD2</accession>
<keyword evidence="3" id="KW-0902">Two-component regulatory system</keyword>
<dbReference type="InterPro" id="IPR003594">
    <property type="entry name" value="HATPase_dom"/>
</dbReference>
<protein>
    <submittedName>
        <fullName evidence="6">Two-component sensor histidine kinase</fullName>
    </submittedName>
</protein>
<reference evidence="6 7" key="1">
    <citation type="submission" date="2018-07" db="EMBL/GenBank/DDBJ databases">
        <title>Desertimonas flava gen. nov. sp. nov.</title>
        <authorList>
            <person name="Liu S."/>
        </authorList>
    </citation>
    <scope>NUCLEOTIDE SEQUENCE [LARGE SCALE GENOMIC DNA]</scope>
    <source>
        <strain evidence="6 7">16Sb5-5</strain>
    </source>
</reference>
<dbReference type="RefSeq" id="WP_114126477.1">
    <property type="nucleotide sequence ID" value="NZ_QOUI01000005.1"/>
</dbReference>
<evidence type="ECO:0000256" key="2">
    <source>
        <dbReference type="ARBA" id="ARBA00022777"/>
    </source>
</evidence>
<evidence type="ECO:0000256" key="4">
    <source>
        <dbReference type="SAM" id="Phobius"/>
    </source>
</evidence>
<proteinExistence type="predicted"/>
<evidence type="ECO:0000256" key="1">
    <source>
        <dbReference type="ARBA" id="ARBA00022679"/>
    </source>
</evidence>
<dbReference type="Gene3D" id="1.20.5.1930">
    <property type="match status" value="1"/>
</dbReference>
<feature type="transmembrane region" description="Helical" evidence="4">
    <location>
        <begin position="141"/>
        <end position="160"/>
    </location>
</feature>
<dbReference type="AlphaFoldDB" id="A0A367YVD2"/>
<dbReference type="EMBL" id="QOUI01000005">
    <property type="protein sequence ID" value="RCK69717.1"/>
    <property type="molecule type" value="Genomic_DNA"/>
</dbReference>
<evidence type="ECO:0000313" key="6">
    <source>
        <dbReference type="EMBL" id="RCK69717.1"/>
    </source>
</evidence>
<feature type="transmembrane region" description="Helical" evidence="4">
    <location>
        <begin position="115"/>
        <end position="132"/>
    </location>
</feature>
<evidence type="ECO:0000259" key="5">
    <source>
        <dbReference type="SMART" id="SM00387"/>
    </source>
</evidence>
<feature type="transmembrane region" description="Helical" evidence="4">
    <location>
        <begin position="258"/>
        <end position="281"/>
    </location>
</feature>
<dbReference type="InterPro" id="IPR036890">
    <property type="entry name" value="HATPase_C_sf"/>
</dbReference>
<keyword evidence="7" id="KW-1185">Reference proteome</keyword>
<sequence>MTAVDGPGRAASGAPRQAVFLGGTAWLLALAGLLLFAVAGPSALDDELFLLVDATVGLVYGATAGVVLWRRRHPVAYLLALTSIGGGLAALAGGWRTYAHTRALEAGPFGDWFGLAWVPGTLALFLVVPWLVRERPLGRAWWGPAVGAVLTAATLVSSVLLDVRVLMAAFGAAVLYGLVTAVGVELRRRRSPEAEAVGLGWLAVGTAVMALSFVPVMVPLAPSWVTPVLHLACQALFPAAVLSVVLRQRLWGIELAVSRALLAAVLTLGLAVVYAAVTAALGRLVPAAWIAQAAAAAAVVLLAQPLRHRFERQVHRMVYGVADDPWRTASRMGTALGRASDPDLLLSSLVETVGTALRLESVTLRSEQGQVLAAWGTPTGTALSVPLASSTGPVGTLVATARPGEALDTRTRRALEELASVVASGLVLTRTARDLEQSRRRLTTARLQERRVVRRELHDGLGPWLAGLRLGLAGVANTVDSDPAAARAMLHTLQEELDRRIEDVRTVARTLLPPVLEELGLEAALSELVTRQAAAGFEVRLRAEVGADLPAPLAAAAYGIASEAVLNAARHSGATGCDIEVTVGDDALRVRCRDDGVGVPATAAAGVGTRAMRERAEELGGSFTRGPADPHGTVVEAVLPLTPATEGVPVAPATAARS</sequence>
<dbReference type="CDD" id="cd16917">
    <property type="entry name" value="HATPase_UhpB-NarQ-NarX-like"/>
    <property type="match status" value="1"/>
</dbReference>
<dbReference type="SMART" id="SM00387">
    <property type="entry name" value="HATPase_c"/>
    <property type="match status" value="1"/>
</dbReference>
<keyword evidence="4" id="KW-0472">Membrane</keyword>
<dbReference type="GO" id="GO:0000155">
    <property type="term" value="F:phosphorelay sensor kinase activity"/>
    <property type="evidence" value="ECO:0007669"/>
    <property type="project" value="InterPro"/>
</dbReference>
<keyword evidence="4" id="KW-1133">Transmembrane helix</keyword>
<keyword evidence="1" id="KW-0808">Transferase</keyword>
<evidence type="ECO:0000256" key="3">
    <source>
        <dbReference type="ARBA" id="ARBA00023012"/>
    </source>
</evidence>
<feature type="transmembrane region" description="Helical" evidence="4">
    <location>
        <begin position="76"/>
        <end position="95"/>
    </location>
</feature>
<dbReference type="Pfam" id="PF07730">
    <property type="entry name" value="HisKA_3"/>
    <property type="match status" value="1"/>
</dbReference>
<dbReference type="Proteomes" id="UP000252770">
    <property type="component" value="Unassembled WGS sequence"/>
</dbReference>
<organism evidence="6 7">
    <name type="scientific">Desertihabitans brevis</name>
    <dbReference type="NCBI Taxonomy" id="2268447"/>
    <lineage>
        <taxon>Bacteria</taxon>
        <taxon>Bacillati</taxon>
        <taxon>Actinomycetota</taxon>
        <taxon>Actinomycetes</taxon>
        <taxon>Propionibacteriales</taxon>
        <taxon>Propionibacteriaceae</taxon>
        <taxon>Desertihabitans</taxon>
    </lineage>
</organism>
<gene>
    <name evidence="6" type="ORF">DT076_09770</name>
</gene>
<name>A0A367YVD2_9ACTN</name>
<keyword evidence="4" id="KW-0812">Transmembrane</keyword>
<comment type="caution">
    <text evidence="6">The sequence shown here is derived from an EMBL/GenBank/DDBJ whole genome shotgun (WGS) entry which is preliminary data.</text>
</comment>
<dbReference type="Gene3D" id="3.30.565.10">
    <property type="entry name" value="Histidine kinase-like ATPase, C-terminal domain"/>
    <property type="match status" value="1"/>
</dbReference>
<feature type="transmembrane region" description="Helical" evidence="4">
    <location>
        <begin position="18"/>
        <end position="42"/>
    </location>
</feature>
<feature type="transmembrane region" description="Helical" evidence="4">
    <location>
        <begin position="196"/>
        <end position="218"/>
    </location>
</feature>
<dbReference type="InterPro" id="IPR050482">
    <property type="entry name" value="Sensor_HK_TwoCompSys"/>
</dbReference>
<feature type="transmembrane region" description="Helical" evidence="4">
    <location>
        <begin position="166"/>
        <end position="184"/>
    </location>
</feature>
<evidence type="ECO:0000313" key="7">
    <source>
        <dbReference type="Proteomes" id="UP000252770"/>
    </source>
</evidence>
<dbReference type="SUPFAM" id="SSF55874">
    <property type="entry name" value="ATPase domain of HSP90 chaperone/DNA topoisomerase II/histidine kinase"/>
    <property type="match status" value="1"/>
</dbReference>
<keyword evidence="2 6" id="KW-0418">Kinase</keyword>